<evidence type="ECO:0000256" key="2">
    <source>
        <dbReference type="ARBA" id="ARBA00022737"/>
    </source>
</evidence>
<feature type="region of interest" description="Disordered" evidence="4">
    <location>
        <begin position="569"/>
        <end position="598"/>
    </location>
</feature>
<comment type="caution">
    <text evidence="5">The sequence shown here is derived from an EMBL/GenBank/DDBJ whole genome shotgun (WGS) entry which is preliminary data.</text>
</comment>
<feature type="repeat" description="WD" evidence="3">
    <location>
        <begin position="185"/>
        <end position="217"/>
    </location>
</feature>
<dbReference type="SMART" id="SM00320">
    <property type="entry name" value="WD40"/>
    <property type="match status" value="7"/>
</dbReference>
<dbReference type="InterPro" id="IPR045151">
    <property type="entry name" value="DCAF8"/>
</dbReference>
<keyword evidence="2" id="KW-0677">Repeat</keyword>
<gene>
    <name evidence="5" type="ORF">Taro_035374</name>
</gene>
<dbReference type="PANTHER" id="PTHR15574:SF65">
    <property type="entry name" value="TRANSDUCIN_WD40 REPEAT-LIKE SUPERFAMILY PROTEIN"/>
    <property type="match status" value="1"/>
</dbReference>
<protein>
    <recommendedName>
        <fullName evidence="7">DDB1-and CUL4-associated factor 8</fullName>
    </recommendedName>
</protein>
<dbReference type="AlphaFoldDB" id="A0A843W3M5"/>
<dbReference type="InterPro" id="IPR015943">
    <property type="entry name" value="WD40/YVTN_repeat-like_dom_sf"/>
</dbReference>
<dbReference type="Proteomes" id="UP000652761">
    <property type="component" value="Unassembled WGS sequence"/>
</dbReference>
<dbReference type="Gene3D" id="2.130.10.10">
    <property type="entry name" value="YVTN repeat-like/Quinoprotein amine dehydrogenase"/>
    <property type="match status" value="1"/>
</dbReference>
<evidence type="ECO:0000256" key="1">
    <source>
        <dbReference type="ARBA" id="ARBA00022574"/>
    </source>
</evidence>
<dbReference type="GO" id="GO:0005737">
    <property type="term" value="C:cytoplasm"/>
    <property type="evidence" value="ECO:0007669"/>
    <property type="project" value="TreeGrafter"/>
</dbReference>
<dbReference type="Pfam" id="PF00400">
    <property type="entry name" value="WD40"/>
    <property type="match status" value="3"/>
</dbReference>
<feature type="compositionally biased region" description="Acidic residues" evidence="4">
    <location>
        <begin position="576"/>
        <end position="589"/>
    </location>
</feature>
<dbReference type="InterPro" id="IPR001680">
    <property type="entry name" value="WD40_rpt"/>
</dbReference>
<dbReference type="PROSITE" id="PS50294">
    <property type="entry name" value="WD_REPEATS_REGION"/>
    <property type="match status" value="1"/>
</dbReference>
<evidence type="ECO:0000256" key="3">
    <source>
        <dbReference type="PROSITE-ProRule" id="PRU00221"/>
    </source>
</evidence>
<reference evidence="5" key="1">
    <citation type="submission" date="2017-07" db="EMBL/GenBank/DDBJ databases">
        <title>Taro Niue Genome Assembly and Annotation.</title>
        <authorList>
            <person name="Atibalentja N."/>
            <person name="Keating K."/>
            <person name="Fields C.J."/>
        </authorList>
    </citation>
    <scope>NUCLEOTIDE SEQUENCE</scope>
    <source>
        <strain evidence="5">Niue_2</strain>
        <tissue evidence="5">Leaf</tissue>
    </source>
</reference>
<accession>A0A843W3M5</accession>
<dbReference type="PROSITE" id="PS50082">
    <property type="entry name" value="WD_REPEATS_2"/>
    <property type="match status" value="1"/>
</dbReference>
<evidence type="ECO:0008006" key="7">
    <source>
        <dbReference type="Google" id="ProtNLM"/>
    </source>
</evidence>
<name>A0A843W3M5_COLES</name>
<feature type="region of interest" description="Disordered" evidence="4">
    <location>
        <begin position="420"/>
        <end position="439"/>
    </location>
</feature>
<keyword evidence="1 3" id="KW-0853">WD repeat</keyword>
<dbReference type="EMBL" id="NMUH01002884">
    <property type="protein sequence ID" value="MQM02606.1"/>
    <property type="molecule type" value="Genomic_DNA"/>
</dbReference>
<dbReference type="PANTHER" id="PTHR15574">
    <property type="entry name" value="WD REPEAT DOMAIN-CONTAINING FAMILY"/>
    <property type="match status" value="1"/>
</dbReference>
<organism evidence="5 6">
    <name type="scientific">Colocasia esculenta</name>
    <name type="common">Wild taro</name>
    <name type="synonym">Arum esculentum</name>
    <dbReference type="NCBI Taxonomy" id="4460"/>
    <lineage>
        <taxon>Eukaryota</taxon>
        <taxon>Viridiplantae</taxon>
        <taxon>Streptophyta</taxon>
        <taxon>Embryophyta</taxon>
        <taxon>Tracheophyta</taxon>
        <taxon>Spermatophyta</taxon>
        <taxon>Magnoliopsida</taxon>
        <taxon>Liliopsida</taxon>
        <taxon>Araceae</taxon>
        <taxon>Aroideae</taxon>
        <taxon>Colocasieae</taxon>
        <taxon>Colocasia</taxon>
    </lineage>
</organism>
<feature type="compositionally biased region" description="Polar residues" evidence="4">
    <location>
        <begin position="422"/>
        <end position="437"/>
    </location>
</feature>
<evidence type="ECO:0000256" key="4">
    <source>
        <dbReference type="SAM" id="MobiDB-lite"/>
    </source>
</evidence>
<dbReference type="SUPFAM" id="SSF50978">
    <property type="entry name" value="WD40 repeat-like"/>
    <property type="match status" value="1"/>
</dbReference>
<keyword evidence="6" id="KW-1185">Reference proteome</keyword>
<evidence type="ECO:0000313" key="6">
    <source>
        <dbReference type="Proteomes" id="UP000652761"/>
    </source>
</evidence>
<dbReference type="OrthoDB" id="4869960at2759"/>
<dbReference type="GO" id="GO:0080008">
    <property type="term" value="C:Cul4-RING E3 ubiquitin ligase complex"/>
    <property type="evidence" value="ECO:0007669"/>
    <property type="project" value="TreeGrafter"/>
</dbReference>
<proteinExistence type="predicted"/>
<sequence>MLDARAAGWRVPHWALFGARQHPGAQCGARQPGRSALFSLLYMESFKRRQLGSGFREIARRELGLPQPVVFTRRVGGSEMLVSGSSDGFYWVWGSLVDGCGGISLICGFGSEACCCAGDSFGGKQSDWLAVLADTYPNVFVSTWSVRSTDFSVSGLERCKLFDELNRSIFLAQVLVKRLSLYGKLLGHGGCVNTVHFNPSGDLLLSGSDDEQIIFWNWAAKSKKFAYHSGHSENVFQARVMPFSDDRTVITSAADGQVRLGQIAENGDVNTKRLGKHRGRVHKLAIEPGSPHVFYSCGEDGFVQHFDLRSSTATKLFLCSSFTESREPVRLNAISINPRNPHYFVIGGFDEYARVYDIRKFQWDSSTNADCPVNTFCPRHLIRSGDMHITGLAYSNTSEVLVSYNDELIYLFQKDMGLGPDPSSSTDNSQELESPQVYSGHRNSRTVKGVSFFGPNDEYVVSGSDCGHVFIWRKKDGELLRLMVGDKSIVNCIEPHPHFPFMATSGIEKNVKLWMPIARKPAALPSNLEEIMESNKRGREDRAPIALSPDVIMHVLNLQRRQALAYIERRQPGADADSDDNDDDDDGGEGEAFVLRFTDSDDTSEVGFSRECTIC</sequence>
<dbReference type="InterPro" id="IPR036322">
    <property type="entry name" value="WD40_repeat_dom_sf"/>
</dbReference>
<evidence type="ECO:0000313" key="5">
    <source>
        <dbReference type="EMBL" id="MQM02606.1"/>
    </source>
</evidence>